<dbReference type="InterPro" id="IPR019826">
    <property type="entry name" value="Carboxylesterase_B_AS"/>
</dbReference>
<evidence type="ECO:0000256" key="3">
    <source>
        <dbReference type="ARBA" id="ARBA00023157"/>
    </source>
</evidence>
<sequence>TVQLDQGIFEGRTTVAPNGGGLVNQYLGIPFAAPVQRFEPPRPPFNNQGIRRAVDQMPACFQVFSGSPPERAFNERVFNNPPPREAEDCLQLNVYTPANGGNNKAVMVWFFGGGFVFGGGGLPIYDGSSFAANQDIVVVAPNYRTNVFGFPGNESGLPQNERNLGFLDQRAALQWVQRNIQRFGGDPSQVTIFGESAGAASVDLLLLTRQQGFRAAILQSGTAGITDAMMMMNGNNNGRFNNGNSGWQELANALNCGNNGNFNNGGGGNSFQCIRNAPAELIKQIVQDRGLSFTPVYDGNTLPAGAERLRRDGRLNKVPIMIGSNANEATIFLAAQTGGIPSIDLQQVLQNMFPGNGNFQNQLRNLYPVGPGREFGSDFEAASQIATDYAFGCPAEQAARDSARTGVRTWRYMYNASFPNQDIFPGSKVYHSSEIPMVFGTYGSTPSQFPPTDLQRQLSSNMQNAWARFARSPNDGPGWNRV</sequence>
<keyword evidence="8" id="KW-1185">Reference proteome</keyword>
<gene>
    <name evidence="7" type="ORF">K402DRAFT_314252</name>
</gene>
<dbReference type="GO" id="GO:0004104">
    <property type="term" value="F:cholinesterase activity"/>
    <property type="evidence" value="ECO:0007669"/>
    <property type="project" value="InterPro"/>
</dbReference>
<dbReference type="Pfam" id="PF00135">
    <property type="entry name" value="COesterase"/>
    <property type="match status" value="1"/>
</dbReference>
<dbReference type="Gene3D" id="3.40.50.1820">
    <property type="entry name" value="alpha/beta hydrolase"/>
    <property type="match status" value="1"/>
</dbReference>
<dbReference type="AlphaFoldDB" id="A0A6G1GME8"/>
<evidence type="ECO:0000259" key="6">
    <source>
        <dbReference type="Pfam" id="PF00135"/>
    </source>
</evidence>
<accession>A0A6G1GME8</accession>
<dbReference type="InterPro" id="IPR000997">
    <property type="entry name" value="Cholinesterase"/>
</dbReference>
<organism evidence="7 8">
    <name type="scientific">Aulographum hederae CBS 113979</name>
    <dbReference type="NCBI Taxonomy" id="1176131"/>
    <lineage>
        <taxon>Eukaryota</taxon>
        <taxon>Fungi</taxon>
        <taxon>Dikarya</taxon>
        <taxon>Ascomycota</taxon>
        <taxon>Pezizomycotina</taxon>
        <taxon>Dothideomycetes</taxon>
        <taxon>Pleosporomycetidae</taxon>
        <taxon>Aulographales</taxon>
        <taxon>Aulographaceae</taxon>
    </lineage>
</organism>
<keyword evidence="2 5" id="KW-0378">Hydrolase</keyword>
<dbReference type="EMBL" id="ML977188">
    <property type="protein sequence ID" value="KAF1982133.1"/>
    <property type="molecule type" value="Genomic_DNA"/>
</dbReference>
<feature type="non-terminal residue" evidence="7">
    <location>
        <position position="1"/>
    </location>
</feature>
<dbReference type="InterPro" id="IPR050654">
    <property type="entry name" value="AChE-related_enzymes"/>
</dbReference>
<dbReference type="EC" id="3.1.1.-" evidence="5"/>
<comment type="similarity">
    <text evidence="1 5">Belongs to the type-B carboxylesterase/lipase family.</text>
</comment>
<feature type="active site" description="Charge relay system" evidence="4">
    <location>
        <position position="431"/>
    </location>
</feature>
<evidence type="ECO:0000256" key="4">
    <source>
        <dbReference type="PIRSR" id="PIRSR600997-1"/>
    </source>
</evidence>
<feature type="domain" description="Carboxylesterase type B" evidence="6">
    <location>
        <begin position="2"/>
        <end position="475"/>
    </location>
</feature>
<dbReference type="InterPro" id="IPR029058">
    <property type="entry name" value="AB_hydrolase_fold"/>
</dbReference>
<dbReference type="PANTHER" id="PTHR43918:SF4">
    <property type="entry name" value="CARBOXYLIC ESTER HYDROLASE"/>
    <property type="match status" value="1"/>
</dbReference>
<dbReference type="SUPFAM" id="SSF53474">
    <property type="entry name" value="alpha/beta-Hydrolases"/>
    <property type="match status" value="1"/>
</dbReference>
<dbReference type="InterPro" id="IPR002018">
    <property type="entry name" value="CarbesteraseB"/>
</dbReference>
<evidence type="ECO:0000256" key="5">
    <source>
        <dbReference type="RuleBase" id="RU361235"/>
    </source>
</evidence>
<evidence type="ECO:0000313" key="8">
    <source>
        <dbReference type="Proteomes" id="UP000800041"/>
    </source>
</evidence>
<keyword evidence="3" id="KW-1015">Disulfide bond</keyword>
<proteinExistence type="inferred from homology"/>
<dbReference type="Proteomes" id="UP000800041">
    <property type="component" value="Unassembled WGS sequence"/>
</dbReference>
<reference evidence="7" key="1">
    <citation type="journal article" date="2020" name="Stud. Mycol.">
        <title>101 Dothideomycetes genomes: a test case for predicting lifestyles and emergence of pathogens.</title>
        <authorList>
            <person name="Haridas S."/>
            <person name="Albert R."/>
            <person name="Binder M."/>
            <person name="Bloem J."/>
            <person name="Labutti K."/>
            <person name="Salamov A."/>
            <person name="Andreopoulos B."/>
            <person name="Baker S."/>
            <person name="Barry K."/>
            <person name="Bills G."/>
            <person name="Bluhm B."/>
            <person name="Cannon C."/>
            <person name="Castanera R."/>
            <person name="Culley D."/>
            <person name="Daum C."/>
            <person name="Ezra D."/>
            <person name="Gonzalez J."/>
            <person name="Henrissat B."/>
            <person name="Kuo A."/>
            <person name="Liang C."/>
            <person name="Lipzen A."/>
            <person name="Lutzoni F."/>
            <person name="Magnuson J."/>
            <person name="Mondo S."/>
            <person name="Nolan M."/>
            <person name="Ohm R."/>
            <person name="Pangilinan J."/>
            <person name="Park H.-J."/>
            <person name="Ramirez L."/>
            <person name="Alfaro M."/>
            <person name="Sun H."/>
            <person name="Tritt A."/>
            <person name="Yoshinaga Y."/>
            <person name="Zwiers L.-H."/>
            <person name="Turgeon B."/>
            <person name="Goodwin S."/>
            <person name="Spatafora J."/>
            <person name="Crous P."/>
            <person name="Grigoriev I."/>
        </authorList>
    </citation>
    <scope>NUCLEOTIDE SEQUENCE</scope>
    <source>
        <strain evidence="7">CBS 113979</strain>
    </source>
</reference>
<protein>
    <recommendedName>
        <fullName evidence="5">Carboxylic ester hydrolase</fullName>
        <ecNumber evidence="5">3.1.1.-</ecNumber>
    </recommendedName>
</protein>
<feature type="active site" description="Charge relay system" evidence="4">
    <location>
        <position position="328"/>
    </location>
</feature>
<feature type="active site" description="Acyl-ester intermediate" evidence="4">
    <location>
        <position position="196"/>
    </location>
</feature>
<evidence type="ECO:0000313" key="7">
    <source>
        <dbReference type="EMBL" id="KAF1982133.1"/>
    </source>
</evidence>
<evidence type="ECO:0000256" key="2">
    <source>
        <dbReference type="ARBA" id="ARBA00022801"/>
    </source>
</evidence>
<feature type="non-terminal residue" evidence="7">
    <location>
        <position position="482"/>
    </location>
</feature>
<evidence type="ECO:0000256" key="1">
    <source>
        <dbReference type="ARBA" id="ARBA00005964"/>
    </source>
</evidence>
<name>A0A6G1GME8_9PEZI</name>
<dbReference type="PRINTS" id="PR00878">
    <property type="entry name" value="CHOLNESTRASE"/>
</dbReference>
<dbReference type="PANTHER" id="PTHR43918">
    <property type="entry name" value="ACETYLCHOLINESTERASE"/>
    <property type="match status" value="1"/>
</dbReference>
<dbReference type="PROSITE" id="PS00122">
    <property type="entry name" value="CARBOXYLESTERASE_B_1"/>
    <property type="match status" value="1"/>
</dbReference>
<dbReference type="OrthoDB" id="408631at2759"/>